<dbReference type="InterPro" id="IPR038725">
    <property type="entry name" value="YdaG_split_barrel_FMN-bd"/>
</dbReference>
<organism evidence="3 4">
    <name type="scientific">Mycena pura</name>
    <dbReference type="NCBI Taxonomy" id="153505"/>
    <lineage>
        <taxon>Eukaryota</taxon>
        <taxon>Fungi</taxon>
        <taxon>Dikarya</taxon>
        <taxon>Basidiomycota</taxon>
        <taxon>Agaricomycotina</taxon>
        <taxon>Agaricomycetes</taxon>
        <taxon>Agaricomycetidae</taxon>
        <taxon>Agaricales</taxon>
        <taxon>Marasmiineae</taxon>
        <taxon>Mycenaceae</taxon>
        <taxon>Mycena</taxon>
    </lineage>
</organism>
<accession>A0AAD6VRY1</accession>
<evidence type="ECO:0000313" key="3">
    <source>
        <dbReference type="EMBL" id="KAJ7218109.1"/>
    </source>
</evidence>
<dbReference type="InterPro" id="IPR052917">
    <property type="entry name" value="Stress-Dev_Protein"/>
</dbReference>
<keyword evidence="4" id="KW-1185">Reference proteome</keyword>
<name>A0AAD6VRY1_9AGAR</name>
<dbReference type="SUPFAM" id="SSF50475">
    <property type="entry name" value="FMN-binding split barrel"/>
    <property type="match status" value="1"/>
</dbReference>
<dbReference type="InterPro" id="IPR012349">
    <property type="entry name" value="Split_barrel_FMN-bd"/>
</dbReference>
<evidence type="ECO:0000256" key="1">
    <source>
        <dbReference type="SAM" id="MobiDB-lite"/>
    </source>
</evidence>
<dbReference type="Proteomes" id="UP001219525">
    <property type="component" value="Unassembled WGS sequence"/>
</dbReference>
<protein>
    <recommendedName>
        <fullName evidence="2">General stress protein FMN-binding split barrel domain-containing protein</fullName>
    </recommendedName>
</protein>
<proteinExistence type="predicted"/>
<dbReference type="PANTHER" id="PTHR34818">
    <property type="entry name" value="PROTEIN BLI-3"/>
    <property type="match status" value="1"/>
</dbReference>
<dbReference type="AlphaFoldDB" id="A0AAD6VRY1"/>
<dbReference type="Pfam" id="PF16242">
    <property type="entry name" value="Pyrid_ox_like"/>
    <property type="match status" value="1"/>
</dbReference>
<feature type="region of interest" description="Disordered" evidence="1">
    <location>
        <begin position="1"/>
        <end position="21"/>
    </location>
</feature>
<comment type="caution">
    <text evidence="3">The sequence shown here is derived from an EMBL/GenBank/DDBJ whole genome shotgun (WGS) entry which is preliminary data.</text>
</comment>
<gene>
    <name evidence="3" type="ORF">GGX14DRAFT_439823</name>
</gene>
<evidence type="ECO:0000259" key="2">
    <source>
        <dbReference type="Pfam" id="PF16242"/>
    </source>
</evidence>
<reference evidence="3" key="1">
    <citation type="submission" date="2023-03" db="EMBL/GenBank/DDBJ databases">
        <title>Massive genome expansion in bonnet fungi (Mycena s.s.) driven by repeated elements and novel gene families across ecological guilds.</title>
        <authorList>
            <consortium name="Lawrence Berkeley National Laboratory"/>
            <person name="Harder C.B."/>
            <person name="Miyauchi S."/>
            <person name="Viragh M."/>
            <person name="Kuo A."/>
            <person name="Thoen E."/>
            <person name="Andreopoulos B."/>
            <person name="Lu D."/>
            <person name="Skrede I."/>
            <person name="Drula E."/>
            <person name="Henrissat B."/>
            <person name="Morin E."/>
            <person name="Kohler A."/>
            <person name="Barry K."/>
            <person name="LaButti K."/>
            <person name="Morin E."/>
            <person name="Salamov A."/>
            <person name="Lipzen A."/>
            <person name="Mereny Z."/>
            <person name="Hegedus B."/>
            <person name="Baldrian P."/>
            <person name="Stursova M."/>
            <person name="Weitz H."/>
            <person name="Taylor A."/>
            <person name="Grigoriev I.V."/>
            <person name="Nagy L.G."/>
            <person name="Martin F."/>
            <person name="Kauserud H."/>
        </authorList>
    </citation>
    <scope>NUCLEOTIDE SEQUENCE</scope>
    <source>
        <strain evidence="3">9144</strain>
    </source>
</reference>
<dbReference type="Gene3D" id="2.30.110.10">
    <property type="entry name" value="Electron Transport, Fmn-binding Protein, Chain A"/>
    <property type="match status" value="1"/>
</dbReference>
<sequence>MASATLDPYTASAEDTAHSPQEKIAGLHEIVKSAKIGMLTTHGADGHLHSRAMVPSSPFDATQLSLVFIANNASEKFQEIKNDAHVNVSFCDINSTSWASYSGTAKVSQDKELIRKHFSSSVSVYFGDLKDGVHTGKVDDPRISVIEVVPDEIHYWVATKGSIARAADAAVSKVTGRASAPGEIRVITQSEIQLTQKLHTSE</sequence>
<dbReference type="EMBL" id="JARJCW010000013">
    <property type="protein sequence ID" value="KAJ7218109.1"/>
    <property type="molecule type" value="Genomic_DNA"/>
</dbReference>
<dbReference type="PANTHER" id="PTHR34818:SF1">
    <property type="entry name" value="PROTEIN BLI-3"/>
    <property type="match status" value="1"/>
</dbReference>
<feature type="domain" description="General stress protein FMN-binding split barrel" evidence="2">
    <location>
        <begin position="23"/>
        <end position="177"/>
    </location>
</feature>
<evidence type="ECO:0000313" key="4">
    <source>
        <dbReference type="Proteomes" id="UP001219525"/>
    </source>
</evidence>